<dbReference type="PROSITE" id="PS00893">
    <property type="entry name" value="NUDIX_BOX"/>
    <property type="match status" value="1"/>
</dbReference>
<dbReference type="InterPro" id="IPR000086">
    <property type="entry name" value="NUDIX_hydrolase_dom"/>
</dbReference>
<dbReference type="PANTHER" id="PTHR43046:SF12">
    <property type="entry name" value="GDP-MANNOSE MANNOSYL HYDROLASE"/>
    <property type="match status" value="1"/>
</dbReference>
<keyword evidence="2 4" id="KW-0378">Hydrolase</keyword>
<dbReference type="PANTHER" id="PTHR43046">
    <property type="entry name" value="GDP-MANNOSE MANNOSYL HYDROLASE"/>
    <property type="match status" value="1"/>
</dbReference>
<dbReference type="InterPro" id="IPR015797">
    <property type="entry name" value="NUDIX_hydrolase-like_dom_sf"/>
</dbReference>
<comment type="similarity">
    <text evidence="4">Belongs to the Nudix hydrolase family.</text>
</comment>
<dbReference type="CDD" id="cd04685">
    <property type="entry name" value="NUDIX_Hydrolase"/>
    <property type="match status" value="1"/>
</dbReference>
<keyword evidence="3" id="KW-0460">Magnesium</keyword>
<reference evidence="6 7" key="1">
    <citation type="submission" date="2017-06" db="EMBL/GenBank/DDBJ databases">
        <authorList>
            <person name="Kim H.J."/>
            <person name="Triplett B.A."/>
        </authorList>
    </citation>
    <scope>NUCLEOTIDE SEQUENCE [LARGE SCALE GENOMIC DNA]</scope>
    <source>
        <strain evidence="6 7">DSM 18704</strain>
    </source>
</reference>
<protein>
    <submittedName>
        <fullName evidence="6">NUDIX domain-containing protein</fullName>
    </submittedName>
</protein>
<feature type="domain" description="Nudix hydrolase" evidence="5">
    <location>
        <begin position="1"/>
        <end position="134"/>
    </location>
</feature>
<dbReference type="SUPFAM" id="SSF55811">
    <property type="entry name" value="Nudix"/>
    <property type="match status" value="1"/>
</dbReference>
<evidence type="ECO:0000256" key="1">
    <source>
        <dbReference type="ARBA" id="ARBA00001946"/>
    </source>
</evidence>
<dbReference type="PRINTS" id="PR00502">
    <property type="entry name" value="NUDIXFAMILY"/>
</dbReference>
<sequence length="142" mass="16079">MLVLDPAGEVLLIRFVIPRPGGEFVFWAAPGGEIEPGETPMQAAVRELQEELGLTLEVEGPIRIQENVFEHEGELRANTDYFFKADCEREKPRLIGLTESEIAIMKELRWWSAPQLEVAEERVFPEDLHDWLNAIAAAKRPG</sequence>
<gene>
    <name evidence="6" type="ORF">SAMN05421770_101769</name>
</gene>
<accession>A0A239E2S3</accession>
<dbReference type="AlphaFoldDB" id="A0A239E2S3"/>
<organism evidence="6 7">
    <name type="scientific">Granulicella rosea</name>
    <dbReference type="NCBI Taxonomy" id="474952"/>
    <lineage>
        <taxon>Bacteria</taxon>
        <taxon>Pseudomonadati</taxon>
        <taxon>Acidobacteriota</taxon>
        <taxon>Terriglobia</taxon>
        <taxon>Terriglobales</taxon>
        <taxon>Acidobacteriaceae</taxon>
        <taxon>Granulicella</taxon>
    </lineage>
</organism>
<evidence type="ECO:0000256" key="2">
    <source>
        <dbReference type="ARBA" id="ARBA00022801"/>
    </source>
</evidence>
<dbReference type="InterPro" id="IPR020084">
    <property type="entry name" value="NUDIX_hydrolase_CS"/>
</dbReference>
<evidence type="ECO:0000313" key="7">
    <source>
        <dbReference type="Proteomes" id="UP000198356"/>
    </source>
</evidence>
<dbReference type="GO" id="GO:0016787">
    <property type="term" value="F:hydrolase activity"/>
    <property type="evidence" value="ECO:0007669"/>
    <property type="project" value="UniProtKB-KW"/>
</dbReference>
<dbReference type="Proteomes" id="UP000198356">
    <property type="component" value="Unassembled WGS sequence"/>
</dbReference>
<dbReference type="InterPro" id="IPR020476">
    <property type="entry name" value="Nudix_hydrolase"/>
</dbReference>
<proteinExistence type="inferred from homology"/>
<evidence type="ECO:0000313" key="6">
    <source>
        <dbReference type="EMBL" id="SNS38799.1"/>
    </source>
</evidence>
<dbReference type="PROSITE" id="PS51462">
    <property type="entry name" value="NUDIX"/>
    <property type="match status" value="1"/>
</dbReference>
<evidence type="ECO:0000259" key="5">
    <source>
        <dbReference type="PROSITE" id="PS51462"/>
    </source>
</evidence>
<comment type="cofactor">
    <cofactor evidence="1">
        <name>Mg(2+)</name>
        <dbReference type="ChEBI" id="CHEBI:18420"/>
    </cofactor>
</comment>
<evidence type="ECO:0000256" key="3">
    <source>
        <dbReference type="ARBA" id="ARBA00022842"/>
    </source>
</evidence>
<dbReference type="Pfam" id="PF00293">
    <property type="entry name" value="NUDIX"/>
    <property type="match status" value="1"/>
</dbReference>
<keyword evidence="7" id="KW-1185">Reference proteome</keyword>
<name>A0A239E2S3_9BACT</name>
<dbReference type="EMBL" id="FZOU01000001">
    <property type="protein sequence ID" value="SNS38799.1"/>
    <property type="molecule type" value="Genomic_DNA"/>
</dbReference>
<evidence type="ECO:0000256" key="4">
    <source>
        <dbReference type="RuleBase" id="RU003476"/>
    </source>
</evidence>
<dbReference type="Gene3D" id="3.90.79.10">
    <property type="entry name" value="Nucleoside Triphosphate Pyrophosphohydrolase"/>
    <property type="match status" value="1"/>
</dbReference>